<dbReference type="RefSeq" id="WP_112785137.1">
    <property type="nucleotide sequence ID" value="NZ_CP030041.1"/>
</dbReference>
<evidence type="ECO:0000313" key="3">
    <source>
        <dbReference type="Proteomes" id="UP000248688"/>
    </source>
</evidence>
<evidence type="ECO:0000313" key="2">
    <source>
        <dbReference type="EMBL" id="AWW31763.1"/>
    </source>
</evidence>
<dbReference type="GO" id="GO:0005886">
    <property type="term" value="C:plasma membrane"/>
    <property type="evidence" value="ECO:0007669"/>
    <property type="project" value="TreeGrafter"/>
</dbReference>
<gene>
    <name evidence="2" type="ORF">DN752_17410</name>
</gene>
<feature type="transmembrane region" description="Helical" evidence="1">
    <location>
        <begin position="44"/>
        <end position="65"/>
    </location>
</feature>
<dbReference type="AlphaFoldDB" id="A0A2Z4IN04"/>
<feature type="transmembrane region" description="Helical" evidence="1">
    <location>
        <begin position="77"/>
        <end position="97"/>
    </location>
</feature>
<keyword evidence="1" id="KW-1133">Transmembrane helix</keyword>
<keyword evidence="1" id="KW-0812">Transmembrane</keyword>
<dbReference type="InterPro" id="IPR008523">
    <property type="entry name" value="DUF805"/>
</dbReference>
<dbReference type="Proteomes" id="UP000248688">
    <property type="component" value="Chromosome"/>
</dbReference>
<feature type="transmembrane region" description="Helical" evidence="1">
    <location>
        <begin position="16"/>
        <end position="38"/>
    </location>
</feature>
<reference evidence="2 3" key="1">
    <citation type="submission" date="2018-06" db="EMBL/GenBank/DDBJ databases">
        <title>Echinicola strongylocentroti sp. nov., isolated from a sea urchin Strongylocentrotus intermedius.</title>
        <authorList>
            <person name="Bae S.S."/>
        </authorList>
    </citation>
    <scope>NUCLEOTIDE SEQUENCE [LARGE SCALE GENOMIC DNA]</scope>
    <source>
        <strain evidence="2 3">MEBiC08714</strain>
    </source>
</reference>
<name>A0A2Z4IN04_9BACT</name>
<keyword evidence="3" id="KW-1185">Reference proteome</keyword>
<sequence length="117" mass="13445">MKTILEPTGRITRRKYLVLFVLFYFINLLCIMLIYESIKAENWLTFAIFGILLITTIVLLLVQAIKRLHDIGMDWKYALYLLIPPPINLIGFVYLAIKPGQNGTNKFGASPRKTDVV</sequence>
<dbReference type="Pfam" id="PF05656">
    <property type="entry name" value="DUF805"/>
    <property type="match status" value="1"/>
</dbReference>
<dbReference type="OrthoDB" id="9812349at2"/>
<dbReference type="PANTHER" id="PTHR34980">
    <property type="entry name" value="INNER MEMBRANE PROTEIN-RELATED-RELATED"/>
    <property type="match status" value="1"/>
</dbReference>
<protein>
    <submittedName>
        <fullName evidence="2">DUF805 domain-containing protein</fullName>
    </submittedName>
</protein>
<organism evidence="2 3">
    <name type="scientific">Echinicola strongylocentroti</name>
    <dbReference type="NCBI Taxonomy" id="1795355"/>
    <lineage>
        <taxon>Bacteria</taxon>
        <taxon>Pseudomonadati</taxon>
        <taxon>Bacteroidota</taxon>
        <taxon>Cytophagia</taxon>
        <taxon>Cytophagales</taxon>
        <taxon>Cyclobacteriaceae</taxon>
        <taxon>Echinicola</taxon>
    </lineage>
</organism>
<proteinExistence type="predicted"/>
<evidence type="ECO:0000256" key="1">
    <source>
        <dbReference type="SAM" id="Phobius"/>
    </source>
</evidence>
<dbReference type="EMBL" id="CP030041">
    <property type="protein sequence ID" value="AWW31763.1"/>
    <property type="molecule type" value="Genomic_DNA"/>
</dbReference>
<accession>A0A2Z4IN04</accession>
<dbReference type="KEGG" id="est:DN752_17410"/>
<keyword evidence="1" id="KW-0472">Membrane</keyword>